<dbReference type="PANTHER" id="PTHR11076">
    <property type="entry name" value="DNA REPAIR POLYMERASE UMUC / TRANSFERASE FAMILY MEMBER"/>
    <property type="match status" value="1"/>
</dbReference>
<dbReference type="InterPro" id="IPR036775">
    <property type="entry name" value="DNA_pol_Y-fam_lit_finger_sf"/>
</dbReference>
<comment type="caution">
    <text evidence="3">The sequence shown here is derived from an EMBL/GenBank/DDBJ whole genome shotgun (WGS) entry which is preliminary data.</text>
</comment>
<dbReference type="Gene3D" id="3.40.1170.60">
    <property type="match status" value="1"/>
</dbReference>
<dbReference type="Gene3D" id="3.30.1490.100">
    <property type="entry name" value="DNA polymerase, Y-family, little finger domain"/>
    <property type="match status" value="1"/>
</dbReference>
<sequence length="493" mass="52265">MVTTANYVARLYGVRSAMPGFIAQEMVRSPHLVGSKMPPDELVFIRPDFGKYTRAARETREVFREYDPNFHAGSLDEAYLDLTDYLAGRGGAGAAEEVVHELRRRVKERTGGLTCSAGIGPNPISVMLGVRTCSELAAAMHSVRRAFATRPKTCLFLARISLGLSGREVGEEEGEEVGCVERKSLSSERTFAAEAERDQLLARLGDCCRGVAEQMASSVPPLACKVVALKTKTSTFVVRNRQVTCRQFLGFDVGFASRCPPGNRGRPEEDLGPGTAFRRDEVPGASAGAGAAPPAGEPLAETPALAEDAAYEAEVSRVAGEMYSVLSAALEEQMPCSLRLLGVRVSAFRGQKASLGRGQRQLASFFAAKGSGRAGASGLPEGRIAAAMRSQHCEAVVDIAGDSDGAEHEEWPSERPAGACAPTTACLLGAPAPALQSPAAAPPQAWRTQATARRTRTGSASRLPRRCRTAPLAASAAPRGNGRPRAARGRRTT</sequence>
<feature type="region of interest" description="Disordered" evidence="1">
    <location>
        <begin position="261"/>
        <end position="299"/>
    </location>
</feature>
<gene>
    <name evidence="3" type="ORF">PCOR1329_LOCUS8744</name>
</gene>
<dbReference type="Proteomes" id="UP001189429">
    <property type="component" value="Unassembled WGS sequence"/>
</dbReference>
<feature type="compositionally biased region" description="Low complexity" evidence="1">
    <location>
        <begin position="283"/>
        <end position="299"/>
    </location>
</feature>
<dbReference type="SUPFAM" id="SSF56672">
    <property type="entry name" value="DNA/RNA polymerases"/>
    <property type="match status" value="1"/>
</dbReference>
<feature type="region of interest" description="Disordered" evidence="1">
    <location>
        <begin position="435"/>
        <end position="493"/>
    </location>
</feature>
<dbReference type="Pfam" id="PF11799">
    <property type="entry name" value="IMS_C"/>
    <property type="match status" value="1"/>
</dbReference>
<evidence type="ECO:0000256" key="1">
    <source>
        <dbReference type="SAM" id="MobiDB-lite"/>
    </source>
</evidence>
<dbReference type="InterPro" id="IPR043502">
    <property type="entry name" value="DNA/RNA_pol_sf"/>
</dbReference>
<dbReference type="PROSITE" id="PS50173">
    <property type="entry name" value="UMUC"/>
    <property type="match status" value="1"/>
</dbReference>
<reference evidence="3" key="1">
    <citation type="submission" date="2023-10" db="EMBL/GenBank/DDBJ databases">
        <authorList>
            <person name="Chen Y."/>
            <person name="Shah S."/>
            <person name="Dougan E. K."/>
            <person name="Thang M."/>
            <person name="Chan C."/>
        </authorList>
    </citation>
    <scope>NUCLEOTIDE SEQUENCE [LARGE SCALE GENOMIC DNA]</scope>
</reference>
<feature type="compositionally biased region" description="Low complexity" evidence="1">
    <location>
        <begin position="473"/>
        <end position="484"/>
    </location>
</feature>
<evidence type="ECO:0000313" key="3">
    <source>
        <dbReference type="EMBL" id="CAK0800660.1"/>
    </source>
</evidence>
<feature type="domain" description="UmuC" evidence="2">
    <location>
        <begin position="1"/>
        <end position="122"/>
    </location>
</feature>
<dbReference type="InterPro" id="IPR043128">
    <property type="entry name" value="Rev_trsase/Diguanyl_cyclase"/>
</dbReference>
<accession>A0ABN9Q7H2</accession>
<dbReference type="InterPro" id="IPR050116">
    <property type="entry name" value="DNA_polymerase-Y"/>
</dbReference>
<dbReference type="Pfam" id="PF00817">
    <property type="entry name" value="IMS"/>
    <property type="match status" value="1"/>
</dbReference>
<organism evidence="3 4">
    <name type="scientific">Prorocentrum cordatum</name>
    <dbReference type="NCBI Taxonomy" id="2364126"/>
    <lineage>
        <taxon>Eukaryota</taxon>
        <taxon>Sar</taxon>
        <taxon>Alveolata</taxon>
        <taxon>Dinophyceae</taxon>
        <taxon>Prorocentrales</taxon>
        <taxon>Prorocentraceae</taxon>
        <taxon>Prorocentrum</taxon>
    </lineage>
</organism>
<protein>
    <recommendedName>
        <fullName evidence="2">UmuC domain-containing protein</fullName>
    </recommendedName>
</protein>
<proteinExistence type="predicted"/>
<feature type="compositionally biased region" description="Low complexity" evidence="1">
    <location>
        <begin position="435"/>
        <end position="462"/>
    </location>
</feature>
<name>A0ABN9Q7H2_9DINO</name>
<dbReference type="PANTHER" id="PTHR11076:SF33">
    <property type="entry name" value="DNA POLYMERASE KAPPA"/>
    <property type="match status" value="1"/>
</dbReference>
<dbReference type="InterPro" id="IPR001126">
    <property type="entry name" value="UmuC"/>
</dbReference>
<evidence type="ECO:0000313" key="4">
    <source>
        <dbReference type="Proteomes" id="UP001189429"/>
    </source>
</evidence>
<keyword evidence="4" id="KW-1185">Reference proteome</keyword>
<dbReference type="InterPro" id="IPR017961">
    <property type="entry name" value="DNA_pol_Y-fam_little_finger"/>
</dbReference>
<dbReference type="SUPFAM" id="SSF100879">
    <property type="entry name" value="Lesion bypass DNA polymerase (Y-family), little finger domain"/>
    <property type="match status" value="1"/>
</dbReference>
<dbReference type="EMBL" id="CAUYUJ010002410">
    <property type="protein sequence ID" value="CAK0800660.1"/>
    <property type="molecule type" value="Genomic_DNA"/>
</dbReference>
<dbReference type="Gene3D" id="3.30.70.270">
    <property type="match status" value="1"/>
</dbReference>
<evidence type="ECO:0000259" key="2">
    <source>
        <dbReference type="PROSITE" id="PS50173"/>
    </source>
</evidence>